<dbReference type="AlphaFoldDB" id="A0A382BX65"/>
<sequence>MFFFTRAAVGVGVPFGLAEDFGRSSMWIASSGLDPAQITAKALQFLDCGQSSLCASQTENGTETVLRPSSGKQLSALLAGPAVCDCISAKTEDSNLSQHFVAKKVDHPFLIAAAVGTSNSGTLEICWQDSGGTLCTVLTGLHGSWKTSWGGTEIPQQYSPADVSIKSVESSLFSSEKWNEKKTYSEKNRKSVLESGVPVYEAWPIIHTFFSRCLVPSTEESRKSGAGAGLVDTD</sequence>
<dbReference type="EMBL" id="UINC01031563">
    <property type="protein sequence ID" value="SVB17807.1"/>
    <property type="molecule type" value="Genomic_DNA"/>
</dbReference>
<proteinExistence type="predicted"/>
<evidence type="ECO:0008006" key="2">
    <source>
        <dbReference type="Google" id="ProtNLM"/>
    </source>
</evidence>
<gene>
    <name evidence="1" type="ORF">METZ01_LOCUS170661</name>
</gene>
<organism evidence="1">
    <name type="scientific">marine metagenome</name>
    <dbReference type="NCBI Taxonomy" id="408172"/>
    <lineage>
        <taxon>unclassified sequences</taxon>
        <taxon>metagenomes</taxon>
        <taxon>ecological metagenomes</taxon>
    </lineage>
</organism>
<evidence type="ECO:0000313" key="1">
    <source>
        <dbReference type="EMBL" id="SVB17807.1"/>
    </source>
</evidence>
<reference evidence="1" key="1">
    <citation type="submission" date="2018-05" db="EMBL/GenBank/DDBJ databases">
        <authorList>
            <person name="Lanie J.A."/>
            <person name="Ng W.-L."/>
            <person name="Kazmierczak K.M."/>
            <person name="Andrzejewski T.M."/>
            <person name="Davidsen T.M."/>
            <person name="Wayne K.J."/>
            <person name="Tettelin H."/>
            <person name="Glass J.I."/>
            <person name="Rusch D."/>
            <person name="Podicherti R."/>
            <person name="Tsui H.-C.T."/>
            <person name="Winkler M.E."/>
        </authorList>
    </citation>
    <scope>NUCLEOTIDE SEQUENCE</scope>
</reference>
<protein>
    <recommendedName>
        <fullName evidence="2">DUF3726 domain-containing protein</fullName>
    </recommendedName>
</protein>
<accession>A0A382BX65</accession>
<name>A0A382BX65_9ZZZZ</name>